<reference evidence="1" key="1">
    <citation type="submission" date="2014-11" db="EMBL/GenBank/DDBJ databases">
        <authorList>
            <person name="Amaro Gonzalez C."/>
        </authorList>
    </citation>
    <scope>NUCLEOTIDE SEQUENCE</scope>
</reference>
<organism evidence="1">
    <name type="scientific">Anguilla anguilla</name>
    <name type="common">European freshwater eel</name>
    <name type="synonym">Muraena anguilla</name>
    <dbReference type="NCBI Taxonomy" id="7936"/>
    <lineage>
        <taxon>Eukaryota</taxon>
        <taxon>Metazoa</taxon>
        <taxon>Chordata</taxon>
        <taxon>Craniata</taxon>
        <taxon>Vertebrata</taxon>
        <taxon>Euteleostomi</taxon>
        <taxon>Actinopterygii</taxon>
        <taxon>Neopterygii</taxon>
        <taxon>Teleostei</taxon>
        <taxon>Anguilliformes</taxon>
        <taxon>Anguillidae</taxon>
        <taxon>Anguilla</taxon>
    </lineage>
</organism>
<proteinExistence type="predicted"/>
<dbReference type="EMBL" id="GBXM01022508">
    <property type="protein sequence ID" value="JAH86069.1"/>
    <property type="molecule type" value="Transcribed_RNA"/>
</dbReference>
<reference evidence="1" key="2">
    <citation type="journal article" date="2015" name="Fish Shellfish Immunol.">
        <title>Early steps in the European eel (Anguilla anguilla)-Vibrio vulnificus interaction in the gills: Role of the RtxA13 toxin.</title>
        <authorList>
            <person name="Callol A."/>
            <person name="Pajuelo D."/>
            <person name="Ebbesson L."/>
            <person name="Teles M."/>
            <person name="MacKenzie S."/>
            <person name="Amaro C."/>
        </authorList>
    </citation>
    <scope>NUCLEOTIDE SEQUENCE</scope>
</reference>
<accession>A0A0E9W6R2</accession>
<protein>
    <submittedName>
        <fullName evidence="1">Uncharacterized protein</fullName>
    </submittedName>
</protein>
<sequence>MVPHTGGEERDVYATLWHLRRLKRGGAYCIQRYTKNGKPSQQEQIFTGYM</sequence>
<evidence type="ECO:0000313" key="1">
    <source>
        <dbReference type="EMBL" id="JAH86069.1"/>
    </source>
</evidence>
<dbReference type="AlphaFoldDB" id="A0A0E9W6R2"/>
<name>A0A0E9W6R2_ANGAN</name>